<evidence type="ECO:0000256" key="1">
    <source>
        <dbReference type="SAM" id="Coils"/>
    </source>
</evidence>
<dbReference type="Proteomes" id="UP000186469">
    <property type="component" value="Unassembled WGS sequence"/>
</dbReference>
<dbReference type="EMBL" id="FRDI01000009">
    <property type="protein sequence ID" value="SHN67788.1"/>
    <property type="molecule type" value="Genomic_DNA"/>
</dbReference>
<feature type="transmembrane region" description="Helical" evidence="2">
    <location>
        <begin position="52"/>
        <end position="71"/>
    </location>
</feature>
<feature type="coiled-coil region" evidence="1">
    <location>
        <begin position="80"/>
        <end position="125"/>
    </location>
</feature>
<dbReference type="OrthoDB" id="5465169at2"/>
<dbReference type="AlphaFoldDB" id="A0A1M7TAQ9"/>
<gene>
    <name evidence="3" type="ORF">SAMN02745728_01785</name>
</gene>
<keyword evidence="2" id="KW-0812">Transmembrane</keyword>
<keyword evidence="2" id="KW-0472">Membrane</keyword>
<keyword evidence="4" id="KW-1185">Reference proteome</keyword>
<evidence type="ECO:0000313" key="4">
    <source>
        <dbReference type="Proteomes" id="UP000186469"/>
    </source>
</evidence>
<dbReference type="RefSeq" id="WP_072697473.1">
    <property type="nucleotide sequence ID" value="NZ_FRDI01000009.1"/>
</dbReference>
<evidence type="ECO:0000256" key="2">
    <source>
        <dbReference type="SAM" id="Phobius"/>
    </source>
</evidence>
<accession>A0A1M7TAQ9</accession>
<evidence type="ECO:0000313" key="3">
    <source>
        <dbReference type="EMBL" id="SHN67788.1"/>
    </source>
</evidence>
<reference evidence="3 4" key="1">
    <citation type="submission" date="2016-12" db="EMBL/GenBank/DDBJ databases">
        <authorList>
            <person name="Song W.-J."/>
            <person name="Kurnit D.M."/>
        </authorList>
    </citation>
    <scope>NUCLEOTIDE SEQUENCE [LARGE SCALE GENOMIC DNA]</scope>
    <source>
        <strain evidence="3 4">DSM 11393</strain>
    </source>
</reference>
<organism evidence="3 4">
    <name type="scientific">Desulfovibrio litoralis DSM 11393</name>
    <dbReference type="NCBI Taxonomy" id="1121455"/>
    <lineage>
        <taxon>Bacteria</taxon>
        <taxon>Pseudomonadati</taxon>
        <taxon>Thermodesulfobacteriota</taxon>
        <taxon>Desulfovibrionia</taxon>
        <taxon>Desulfovibrionales</taxon>
        <taxon>Desulfovibrionaceae</taxon>
        <taxon>Desulfovibrio</taxon>
    </lineage>
</organism>
<keyword evidence="1" id="KW-0175">Coiled coil</keyword>
<sequence>MRFLTTLFITVLFFFCALFLLQNKEVLAIPMTLGIDLFFIDRVESIELPYYFLVLCAFVVGAFSTFIYLLLGRLSLGSSLRQARKQVKVLTKELEVVKANFTKELEGVRADLVKAEELNAAYEQKTLEAKPEEAISA</sequence>
<dbReference type="STRING" id="1121455.SAMN02745728_01785"/>
<proteinExistence type="predicted"/>
<protein>
    <submittedName>
        <fullName evidence="3">Uncharacterized protein</fullName>
    </submittedName>
</protein>
<keyword evidence="2" id="KW-1133">Transmembrane helix</keyword>
<name>A0A1M7TAQ9_9BACT</name>